<keyword evidence="2" id="KW-0805">Transcription regulation</keyword>
<keyword evidence="4" id="KW-0804">Transcription</keyword>
<accession>A0AAF0C0S5</accession>
<dbReference type="PRINTS" id="PR00039">
    <property type="entry name" value="HTHLYSR"/>
</dbReference>
<sequence length="303" mass="34357">MDRFLSMKVFVRIVQLSSFTAVAADMEMTQSSVSKRMAALEASLGTKLIVRNCRKILLTEAGSQYYSDCLSILKELDTAEAQVKEFSLQPRGNLRVSLPDSFGRLYIVPFLPDFKKKYPDIHLDVSLIGHKVDMISEGLDVAIRIGKLEDSNLIARKIAACQRVIVASPGYLKTWGMPEKVEDLQYHQCLLFSKRKGFNHWHFTYRGKEITAAINGVMKSSSGDVIRECALGDLGVAVLPKWLVHKELAQGRLVAIMADYQPLEFPIHAIYPQNHFVPLKVRCFIEHYQQILSQKSIIEQIYH</sequence>
<dbReference type="Pfam" id="PF03466">
    <property type="entry name" value="LysR_substrate"/>
    <property type="match status" value="1"/>
</dbReference>
<evidence type="ECO:0000256" key="5">
    <source>
        <dbReference type="SAM" id="SignalP"/>
    </source>
</evidence>
<dbReference type="GO" id="GO:0003700">
    <property type="term" value="F:DNA-binding transcription factor activity"/>
    <property type="evidence" value="ECO:0007669"/>
    <property type="project" value="InterPro"/>
</dbReference>
<dbReference type="PANTHER" id="PTHR30537">
    <property type="entry name" value="HTH-TYPE TRANSCRIPTIONAL REGULATOR"/>
    <property type="match status" value="1"/>
</dbReference>
<organism evidence="7 8">
    <name type="scientific">Thalassomonas actiniarum</name>
    <dbReference type="NCBI Taxonomy" id="485447"/>
    <lineage>
        <taxon>Bacteria</taxon>
        <taxon>Pseudomonadati</taxon>
        <taxon>Pseudomonadota</taxon>
        <taxon>Gammaproteobacteria</taxon>
        <taxon>Alteromonadales</taxon>
        <taxon>Colwelliaceae</taxon>
        <taxon>Thalassomonas</taxon>
    </lineage>
</organism>
<dbReference type="EMBL" id="CP059735">
    <property type="protein sequence ID" value="WDD98541.1"/>
    <property type="molecule type" value="Genomic_DNA"/>
</dbReference>
<keyword evidence="8" id="KW-1185">Reference proteome</keyword>
<dbReference type="InterPro" id="IPR036390">
    <property type="entry name" value="WH_DNA-bd_sf"/>
</dbReference>
<dbReference type="SUPFAM" id="SSF53850">
    <property type="entry name" value="Periplasmic binding protein-like II"/>
    <property type="match status" value="1"/>
</dbReference>
<comment type="similarity">
    <text evidence="1">Belongs to the LysR transcriptional regulatory family.</text>
</comment>
<dbReference type="InterPro" id="IPR000847">
    <property type="entry name" value="LysR_HTH_N"/>
</dbReference>
<feature type="signal peptide" evidence="5">
    <location>
        <begin position="1"/>
        <end position="23"/>
    </location>
</feature>
<gene>
    <name evidence="7" type="ORF">SG35_025345</name>
</gene>
<dbReference type="Gene3D" id="3.40.190.290">
    <property type="match status" value="1"/>
</dbReference>
<dbReference type="GO" id="GO:0003677">
    <property type="term" value="F:DNA binding"/>
    <property type="evidence" value="ECO:0007669"/>
    <property type="project" value="UniProtKB-KW"/>
</dbReference>
<feature type="chain" id="PRO_5042269070" evidence="5">
    <location>
        <begin position="24"/>
        <end position="303"/>
    </location>
</feature>
<evidence type="ECO:0000259" key="6">
    <source>
        <dbReference type="PROSITE" id="PS50931"/>
    </source>
</evidence>
<dbReference type="CDD" id="cd08422">
    <property type="entry name" value="PBP2_CrgA_like"/>
    <property type="match status" value="1"/>
</dbReference>
<dbReference type="InterPro" id="IPR058163">
    <property type="entry name" value="LysR-type_TF_proteobact-type"/>
</dbReference>
<dbReference type="FunFam" id="3.40.190.290:FF:000001">
    <property type="entry name" value="Transcriptional regulator, LysR family"/>
    <property type="match status" value="1"/>
</dbReference>
<dbReference type="SUPFAM" id="SSF46785">
    <property type="entry name" value="Winged helix' DNA-binding domain"/>
    <property type="match status" value="1"/>
</dbReference>
<dbReference type="InterPro" id="IPR005119">
    <property type="entry name" value="LysR_subst-bd"/>
</dbReference>
<feature type="domain" description="HTH lysR-type" evidence="6">
    <location>
        <begin position="1"/>
        <end position="59"/>
    </location>
</feature>
<dbReference type="KEGG" id="tact:SG35_025345"/>
<reference evidence="7 8" key="1">
    <citation type="journal article" date="2015" name="Genome Announc.">
        <title>Draft Genome Sequences of Marine Isolates of Thalassomonas viridans and Thalassomonas actiniarum.</title>
        <authorList>
            <person name="Olonade I."/>
            <person name="van Zyl L.J."/>
            <person name="Trindade M."/>
        </authorList>
    </citation>
    <scope>NUCLEOTIDE SEQUENCE [LARGE SCALE GENOMIC DNA]</scope>
    <source>
        <strain evidence="7 8">A5K-106</strain>
    </source>
</reference>
<dbReference type="Gene3D" id="1.10.10.10">
    <property type="entry name" value="Winged helix-like DNA-binding domain superfamily/Winged helix DNA-binding domain"/>
    <property type="match status" value="1"/>
</dbReference>
<dbReference type="AlphaFoldDB" id="A0AAF0C0S5"/>
<evidence type="ECO:0000256" key="4">
    <source>
        <dbReference type="ARBA" id="ARBA00023163"/>
    </source>
</evidence>
<evidence type="ECO:0000256" key="3">
    <source>
        <dbReference type="ARBA" id="ARBA00023125"/>
    </source>
</evidence>
<dbReference type="FunFam" id="1.10.10.10:FF:000001">
    <property type="entry name" value="LysR family transcriptional regulator"/>
    <property type="match status" value="1"/>
</dbReference>
<proteinExistence type="inferred from homology"/>
<dbReference type="RefSeq" id="WP_044833399.1">
    <property type="nucleotide sequence ID" value="NZ_CP059735.1"/>
</dbReference>
<dbReference type="InterPro" id="IPR036388">
    <property type="entry name" value="WH-like_DNA-bd_sf"/>
</dbReference>
<dbReference type="Proteomes" id="UP000032568">
    <property type="component" value="Chromosome"/>
</dbReference>
<dbReference type="PANTHER" id="PTHR30537:SF80">
    <property type="entry name" value="TRANSCRIPTIONAL REGULATOR"/>
    <property type="match status" value="1"/>
</dbReference>
<protein>
    <submittedName>
        <fullName evidence="7">LysR family transcriptional regulator</fullName>
    </submittedName>
</protein>
<name>A0AAF0C0S5_9GAMM</name>
<evidence type="ECO:0000256" key="1">
    <source>
        <dbReference type="ARBA" id="ARBA00009437"/>
    </source>
</evidence>
<evidence type="ECO:0000313" key="8">
    <source>
        <dbReference type="Proteomes" id="UP000032568"/>
    </source>
</evidence>
<evidence type="ECO:0000313" key="7">
    <source>
        <dbReference type="EMBL" id="WDD98541.1"/>
    </source>
</evidence>
<keyword evidence="3" id="KW-0238">DNA-binding</keyword>
<dbReference type="Pfam" id="PF00126">
    <property type="entry name" value="HTH_1"/>
    <property type="match status" value="1"/>
</dbReference>
<dbReference type="PROSITE" id="PS50931">
    <property type="entry name" value="HTH_LYSR"/>
    <property type="match status" value="1"/>
</dbReference>
<reference evidence="7 8" key="2">
    <citation type="journal article" date="2022" name="Mar. Drugs">
        <title>Bioassay-Guided Fractionation Leads to the Detection of Cholic Acid Generated by the Rare Thalassomonas sp.</title>
        <authorList>
            <person name="Pheiffer F."/>
            <person name="Schneider Y.K."/>
            <person name="Hansen E.H."/>
            <person name="Andersen J.H."/>
            <person name="Isaksson J."/>
            <person name="Busche T."/>
            <person name="R C."/>
            <person name="Kalinowski J."/>
            <person name="Zyl L.V."/>
            <person name="Trindade M."/>
        </authorList>
    </citation>
    <scope>NUCLEOTIDE SEQUENCE [LARGE SCALE GENOMIC DNA]</scope>
    <source>
        <strain evidence="7 8">A5K-106</strain>
    </source>
</reference>
<evidence type="ECO:0000256" key="2">
    <source>
        <dbReference type="ARBA" id="ARBA00023015"/>
    </source>
</evidence>
<keyword evidence="5" id="KW-0732">Signal</keyword>